<evidence type="ECO:0000259" key="1">
    <source>
        <dbReference type="PROSITE" id="PS50801"/>
    </source>
</evidence>
<evidence type="ECO:0000313" key="2">
    <source>
        <dbReference type="EMBL" id="GAA2280640.1"/>
    </source>
</evidence>
<name>A0ABP5S019_9ACTN</name>
<comment type="caution">
    <text evidence="2">The sequence shown here is derived from an EMBL/GenBank/DDBJ whole genome shotgun (WGS) entry which is preliminary data.</text>
</comment>
<dbReference type="Gene3D" id="3.30.750.24">
    <property type="entry name" value="STAS domain"/>
    <property type="match status" value="1"/>
</dbReference>
<dbReference type="InterPro" id="IPR036513">
    <property type="entry name" value="STAS_dom_sf"/>
</dbReference>
<dbReference type="InterPro" id="IPR002645">
    <property type="entry name" value="STAS_dom"/>
</dbReference>
<protein>
    <recommendedName>
        <fullName evidence="1">STAS domain-containing protein</fullName>
    </recommendedName>
</protein>
<organism evidence="2 3">
    <name type="scientific">Kitasatospora cystarginea</name>
    <dbReference type="NCBI Taxonomy" id="58350"/>
    <lineage>
        <taxon>Bacteria</taxon>
        <taxon>Bacillati</taxon>
        <taxon>Actinomycetota</taxon>
        <taxon>Actinomycetes</taxon>
        <taxon>Kitasatosporales</taxon>
        <taxon>Streptomycetaceae</taxon>
        <taxon>Kitasatospora</taxon>
    </lineage>
</organism>
<gene>
    <name evidence="2" type="ORF">GCM10010430_78330</name>
</gene>
<dbReference type="SUPFAM" id="SSF52091">
    <property type="entry name" value="SpoIIaa-like"/>
    <property type="match status" value="1"/>
</dbReference>
<evidence type="ECO:0000313" key="3">
    <source>
        <dbReference type="Proteomes" id="UP001500305"/>
    </source>
</evidence>
<sequence length="52" mass="5553">MDCAGLGALVEVRNQADQRGGRLILRGVGRSVARVAVLLRLTGLNPRLTIEP</sequence>
<dbReference type="Pfam" id="PF01740">
    <property type="entry name" value="STAS"/>
    <property type="match status" value="1"/>
</dbReference>
<reference evidence="3" key="1">
    <citation type="journal article" date="2019" name="Int. J. Syst. Evol. Microbiol.">
        <title>The Global Catalogue of Microorganisms (GCM) 10K type strain sequencing project: providing services to taxonomists for standard genome sequencing and annotation.</title>
        <authorList>
            <consortium name="The Broad Institute Genomics Platform"/>
            <consortium name="The Broad Institute Genome Sequencing Center for Infectious Disease"/>
            <person name="Wu L."/>
            <person name="Ma J."/>
        </authorList>
    </citation>
    <scope>NUCLEOTIDE SEQUENCE [LARGE SCALE GENOMIC DNA]</scope>
    <source>
        <strain evidence="3">JCM 7356</strain>
    </source>
</reference>
<keyword evidence="3" id="KW-1185">Reference proteome</keyword>
<feature type="domain" description="STAS" evidence="1">
    <location>
        <begin position="1"/>
        <end position="52"/>
    </location>
</feature>
<accession>A0ABP5S019</accession>
<dbReference type="Proteomes" id="UP001500305">
    <property type="component" value="Unassembled WGS sequence"/>
</dbReference>
<dbReference type="CDD" id="cd07043">
    <property type="entry name" value="STAS_anti-anti-sigma_factors"/>
    <property type="match status" value="1"/>
</dbReference>
<dbReference type="EMBL" id="BAAATR010000078">
    <property type="protein sequence ID" value="GAA2280640.1"/>
    <property type="molecule type" value="Genomic_DNA"/>
</dbReference>
<dbReference type="PROSITE" id="PS50801">
    <property type="entry name" value="STAS"/>
    <property type="match status" value="1"/>
</dbReference>
<proteinExistence type="predicted"/>